<comment type="caution">
    <text evidence="3">The sequence shown here is derived from an EMBL/GenBank/DDBJ whole genome shotgun (WGS) entry which is preliminary data.</text>
</comment>
<feature type="region of interest" description="Disordered" evidence="1">
    <location>
        <begin position="206"/>
        <end position="242"/>
    </location>
</feature>
<keyword evidence="4" id="KW-1185">Reference proteome</keyword>
<reference evidence="3 4" key="1">
    <citation type="submission" date="2023-02" db="EMBL/GenBank/DDBJ databases">
        <title>LHISI_Scaffold_Assembly.</title>
        <authorList>
            <person name="Stuart O.P."/>
            <person name="Cleave R."/>
            <person name="Magrath M.J.L."/>
            <person name="Mikheyev A.S."/>
        </authorList>
    </citation>
    <scope>NUCLEOTIDE SEQUENCE [LARGE SCALE GENOMIC DNA]</scope>
    <source>
        <strain evidence="3">Daus_M_001</strain>
        <tissue evidence="3">Leg muscle</tissue>
    </source>
</reference>
<dbReference type="InterPro" id="IPR029526">
    <property type="entry name" value="PGBD"/>
</dbReference>
<accession>A0ABQ9GWT5</accession>
<evidence type="ECO:0000313" key="3">
    <source>
        <dbReference type="EMBL" id="KAJ8876473.1"/>
    </source>
</evidence>
<dbReference type="PANTHER" id="PTHR47055">
    <property type="entry name" value="DDE_TNP_1_7 DOMAIN-CONTAINING PROTEIN"/>
    <property type="match status" value="1"/>
</dbReference>
<organism evidence="3 4">
    <name type="scientific">Dryococelus australis</name>
    <dbReference type="NCBI Taxonomy" id="614101"/>
    <lineage>
        <taxon>Eukaryota</taxon>
        <taxon>Metazoa</taxon>
        <taxon>Ecdysozoa</taxon>
        <taxon>Arthropoda</taxon>
        <taxon>Hexapoda</taxon>
        <taxon>Insecta</taxon>
        <taxon>Pterygota</taxon>
        <taxon>Neoptera</taxon>
        <taxon>Polyneoptera</taxon>
        <taxon>Phasmatodea</taxon>
        <taxon>Verophasmatodea</taxon>
        <taxon>Anareolatae</taxon>
        <taxon>Phasmatidae</taxon>
        <taxon>Eurycanthinae</taxon>
        <taxon>Dryococelus</taxon>
    </lineage>
</organism>
<feature type="domain" description="PiggyBac transposable element-derived protein" evidence="2">
    <location>
        <begin position="319"/>
        <end position="495"/>
    </location>
</feature>
<proteinExistence type="predicted"/>
<protein>
    <recommendedName>
        <fullName evidence="2">PiggyBac transposable element-derived protein domain-containing protein</fullName>
    </recommendedName>
</protein>
<dbReference type="Pfam" id="PF13843">
    <property type="entry name" value="DDE_Tnp_1_7"/>
    <property type="match status" value="1"/>
</dbReference>
<evidence type="ECO:0000313" key="4">
    <source>
        <dbReference type="Proteomes" id="UP001159363"/>
    </source>
</evidence>
<dbReference type="InterPro" id="IPR052638">
    <property type="entry name" value="PiggyBac_TE-derived"/>
</dbReference>
<dbReference type="EMBL" id="JARBHB010000008">
    <property type="protein sequence ID" value="KAJ8876473.1"/>
    <property type="molecule type" value="Genomic_DNA"/>
</dbReference>
<evidence type="ECO:0000259" key="2">
    <source>
        <dbReference type="Pfam" id="PF13843"/>
    </source>
</evidence>
<dbReference type="Proteomes" id="UP001159363">
    <property type="component" value="Chromosome 7"/>
</dbReference>
<evidence type="ECO:0000256" key="1">
    <source>
        <dbReference type="SAM" id="MobiDB-lite"/>
    </source>
</evidence>
<feature type="compositionally biased region" description="Acidic residues" evidence="1">
    <location>
        <begin position="229"/>
        <end position="238"/>
    </location>
</feature>
<sequence>MYEEGDEVMYEEGDEVMYEECDEVMYEEGDEVMYEEGDEVMYEEGDEVMYEEGDEVMYEEGDEVMYEEGDEVMYEEGDDVMYEEGDEVMYEEGDEVMYEEGDEVMYEEGDEVMYEEGDKVMYEEGDDVMYEEGDDVMYEECDEVMYEEGDEVMYEEGDEVMYEEGDEVMYEEGDEVMEKERKRGTEFVRGRDSQGVLLHEILAALEEDDEEEIPSSAAVSSPDEAPGVDSDEDSDNSDGEAQYKDGIEFYVDNTDPSTSTERLPATMVVSPVLPPPKCKRFPEAVKSLPQEMLFSSKLLEQDIQIRPNAEHFLCHHIKCPVDAFTYFSTHDLLSLIIEETNRYAGEHLVHNLNVSSNEILTVICIMLLSGYHSLPHKRMYWQTQPDIHVSIVAEAMRRSSFDEIVRYLHIADSAAMDGTDHMYKVHPLFYHFNSAFKKISVGHSVSIDESIPYFGHHSAKQFIKGKPIRFGFKLWVAADPSGYIFHVEPYCGTSTRFPITGNGIVTVLTNCDEVEPKKNPSLYSRTEKKTGLVEVPSPIAKYNANMCGVDLCDQFVSTYLCGIRSKKCLLCSWLMTPETRNFATTTSSHSEGPATTGHLHPEAPEDVACFYHPSSDNPSALPC</sequence>
<name>A0ABQ9GWT5_9NEOP</name>
<dbReference type="PANTHER" id="PTHR47055:SF3">
    <property type="entry name" value="PHORBOL-ESTER_DAG-TYPE DOMAIN-CONTAINING PROTEIN"/>
    <property type="match status" value="1"/>
</dbReference>
<gene>
    <name evidence="3" type="ORF">PR048_020918</name>
</gene>